<dbReference type="Proteomes" id="UP000829354">
    <property type="component" value="Chromosome I"/>
</dbReference>
<evidence type="ECO:0000313" key="1">
    <source>
        <dbReference type="EMBL" id="UMM10232.1"/>
    </source>
</evidence>
<organism evidence="1 2">
    <name type="scientific">Caenorhabditis briggsae</name>
    <dbReference type="NCBI Taxonomy" id="6238"/>
    <lineage>
        <taxon>Eukaryota</taxon>
        <taxon>Metazoa</taxon>
        <taxon>Ecdysozoa</taxon>
        <taxon>Nematoda</taxon>
        <taxon>Chromadorea</taxon>
        <taxon>Rhabditida</taxon>
        <taxon>Rhabditina</taxon>
        <taxon>Rhabditomorpha</taxon>
        <taxon>Rhabditoidea</taxon>
        <taxon>Rhabditidae</taxon>
        <taxon>Peloderinae</taxon>
        <taxon>Caenorhabditis</taxon>
    </lineage>
</organism>
<sequence>MVTLAQREKGIRSFAVRAQLLELGESQLHWTHPSQRDAHRKSLNIGSPMNDIDDISWRAGALRSGALGSGALGSGALGSGALGSGALGSGALGSGALGSERRDRSWSRSWNTSRELTMTTVVRGAKNQNADSKFKDWLWKQSFLPQRYYRLNRAAWYT</sequence>
<gene>
    <name evidence="1" type="ORF">L5515_000103</name>
</gene>
<name>A0AAE9E0H6_CAEBR</name>
<keyword evidence="2" id="KW-1185">Reference proteome</keyword>
<dbReference type="EMBL" id="CP092620">
    <property type="protein sequence ID" value="UMM10232.1"/>
    <property type="molecule type" value="Genomic_DNA"/>
</dbReference>
<reference evidence="1 2" key="1">
    <citation type="submission" date="2022-04" db="EMBL/GenBank/DDBJ databases">
        <title>Chromosome-level reference genomes for two strains of Caenorhabditis briggsae: an improved platform for comparative genomics.</title>
        <authorList>
            <person name="Stevens L."/>
            <person name="Andersen E."/>
        </authorList>
    </citation>
    <scope>NUCLEOTIDE SEQUENCE [LARGE SCALE GENOMIC DNA]</scope>
    <source>
        <strain evidence="1">VX34</strain>
        <tissue evidence="1">Whole-organism</tissue>
    </source>
</reference>
<evidence type="ECO:0000313" key="2">
    <source>
        <dbReference type="Proteomes" id="UP000829354"/>
    </source>
</evidence>
<dbReference type="AlphaFoldDB" id="A0AAE9E0H6"/>
<protein>
    <submittedName>
        <fullName evidence="1">Uncharacterized protein</fullName>
    </submittedName>
</protein>
<accession>A0AAE9E0H6</accession>
<proteinExistence type="predicted"/>